<dbReference type="CDD" id="cd00067">
    <property type="entry name" value="GAL4"/>
    <property type="match status" value="1"/>
</dbReference>
<sequence length="891" mass="98078">MSTTNIMAPKRPSDDNLTSQAAKLPKIEPGIAASPLLHQHGQLGSPQNDFSGSVKKKLASSSRTGQACDRCKIRKIRCDPRPEGCSPCAQNRTPCKTTDRITGKATTRGHTEAMEAENNYLRAQIAEMQAQLKEMGVEPRAPSGYNSYAPPSATWPPSGVGNEWEEPSQRRTSLSPLPGYAPAGALESSGPLPQFKTSSFGDNYLGMSSSDSLLSNIKGTSLSVFGHEIDITDFIQNEQDYDTSVMSYNHVIKVALGEDRVDPVPFPPYPILSEYCTWYLRSLNPYTMLQDKPTLMKLVWRIGNEPHFTPSAAETVSIHMLIATLKYQISVRNQEAAVLEESHRHYRYALSFFNQLLLGHTWEDVQAMAMISHHLRNFPKPGAAWMMISVTFLLAIELGFHRSTKAWADTVNKMDQVEIEMRKRIFWTLMALATSLSGKLGRPMPISVDNIDVEFPEPLNDCLPGEDLSLTPYRKCSFIVGIHIAKFTVWLAKLYGSLYTVNPTSRDYDDTLLRLEAGIRQWKDELPPELNDPARASQDNYIFALYLEYWHHEYRLLLHHPAVCRSKDPEIINSNLDKCLSASQSMLRACTEMKKFRSLDIPWVNAVAQIAAIFTTLFIHFQRKDQMSSADMTKLSTDMVEWIDLMGEWGQLLGSGDKLKQAIHKIVERSLSGINESIFKRTASQSLAQVALQGPPETSATAVYSNGNHQGQYTNAASSTADAGMSASSQAYAGVPVGAAYAYNNGAPASVPQQNTGGFEHQPYGPGQESAMAPSHAAALQAAASNAANQRPEDAYAYSNAQVATNGHQPNYSTNSATLHEWHQFAKTYMQQVTPQGEYLNTATTLMALGGREGGGTQGPGVETTGVTDNSVVHAWPGVQFGLQTNGHIGQ</sequence>
<dbReference type="Proteomes" id="UP000799291">
    <property type="component" value="Unassembled WGS sequence"/>
</dbReference>
<dbReference type="SUPFAM" id="SSF57701">
    <property type="entry name" value="Zn2/Cys6 DNA-binding domain"/>
    <property type="match status" value="1"/>
</dbReference>
<evidence type="ECO:0000256" key="1">
    <source>
        <dbReference type="ARBA" id="ARBA00022723"/>
    </source>
</evidence>
<feature type="region of interest" description="Disordered" evidence="3">
    <location>
        <begin position="1"/>
        <end position="61"/>
    </location>
</feature>
<organism evidence="5 6">
    <name type="scientific">Lentithecium fluviatile CBS 122367</name>
    <dbReference type="NCBI Taxonomy" id="1168545"/>
    <lineage>
        <taxon>Eukaryota</taxon>
        <taxon>Fungi</taxon>
        <taxon>Dikarya</taxon>
        <taxon>Ascomycota</taxon>
        <taxon>Pezizomycotina</taxon>
        <taxon>Dothideomycetes</taxon>
        <taxon>Pleosporomycetidae</taxon>
        <taxon>Pleosporales</taxon>
        <taxon>Massarineae</taxon>
        <taxon>Lentitheciaceae</taxon>
        <taxon>Lentithecium</taxon>
    </lineage>
</organism>
<dbReference type="Pfam" id="PF00172">
    <property type="entry name" value="Zn_clus"/>
    <property type="match status" value="1"/>
</dbReference>
<accession>A0A6G1INU7</accession>
<evidence type="ECO:0000313" key="6">
    <source>
        <dbReference type="Proteomes" id="UP000799291"/>
    </source>
</evidence>
<dbReference type="GO" id="GO:0003677">
    <property type="term" value="F:DNA binding"/>
    <property type="evidence" value="ECO:0007669"/>
    <property type="project" value="InterPro"/>
</dbReference>
<keyword evidence="2" id="KW-0539">Nucleus</keyword>
<dbReference type="PANTHER" id="PTHR46910">
    <property type="entry name" value="TRANSCRIPTION FACTOR PDR1"/>
    <property type="match status" value="1"/>
</dbReference>
<gene>
    <name evidence="5" type="ORF">K458DRAFT_112179</name>
</gene>
<dbReference type="GO" id="GO:0006351">
    <property type="term" value="P:DNA-templated transcription"/>
    <property type="evidence" value="ECO:0007669"/>
    <property type="project" value="InterPro"/>
</dbReference>
<dbReference type="InterPro" id="IPR007219">
    <property type="entry name" value="XnlR_reg_dom"/>
</dbReference>
<feature type="compositionally biased region" description="Polar residues" evidence="3">
    <location>
        <begin position="42"/>
        <end position="51"/>
    </location>
</feature>
<dbReference type="CDD" id="cd12148">
    <property type="entry name" value="fungal_TF_MHR"/>
    <property type="match status" value="1"/>
</dbReference>
<dbReference type="InterPro" id="IPR001138">
    <property type="entry name" value="Zn2Cys6_DnaBD"/>
</dbReference>
<dbReference type="OrthoDB" id="4456959at2759"/>
<dbReference type="PROSITE" id="PS50048">
    <property type="entry name" value="ZN2_CY6_FUNGAL_2"/>
    <property type="match status" value="1"/>
</dbReference>
<dbReference type="SMART" id="SM00066">
    <property type="entry name" value="GAL4"/>
    <property type="match status" value="1"/>
</dbReference>
<dbReference type="EMBL" id="MU005600">
    <property type="protein sequence ID" value="KAF2679892.1"/>
    <property type="molecule type" value="Genomic_DNA"/>
</dbReference>
<dbReference type="GO" id="GO:0008270">
    <property type="term" value="F:zinc ion binding"/>
    <property type="evidence" value="ECO:0007669"/>
    <property type="project" value="InterPro"/>
</dbReference>
<reference evidence="5" key="1">
    <citation type="journal article" date="2020" name="Stud. Mycol.">
        <title>101 Dothideomycetes genomes: a test case for predicting lifestyles and emergence of pathogens.</title>
        <authorList>
            <person name="Haridas S."/>
            <person name="Albert R."/>
            <person name="Binder M."/>
            <person name="Bloem J."/>
            <person name="Labutti K."/>
            <person name="Salamov A."/>
            <person name="Andreopoulos B."/>
            <person name="Baker S."/>
            <person name="Barry K."/>
            <person name="Bills G."/>
            <person name="Bluhm B."/>
            <person name="Cannon C."/>
            <person name="Castanera R."/>
            <person name="Culley D."/>
            <person name="Daum C."/>
            <person name="Ezra D."/>
            <person name="Gonzalez J."/>
            <person name="Henrissat B."/>
            <person name="Kuo A."/>
            <person name="Liang C."/>
            <person name="Lipzen A."/>
            <person name="Lutzoni F."/>
            <person name="Magnuson J."/>
            <person name="Mondo S."/>
            <person name="Nolan M."/>
            <person name="Ohm R."/>
            <person name="Pangilinan J."/>
            <person name="Park H.-J."/>
            <person name="Ramirez L."/>
            <person name="Alfaro M."/>
            <person name="Sun H."/>
            <person name="Tritt A."/>
            <person name="Yoshinaga Y."/>
            <person name="Zwiers L.-H."/>
            <person name="Turgeon B."/>
            <person name="Goodwin S."/>
            <person name="Spatafora J."/>
            <person name="Crous P."/>
            <person name="Grigoriev I."/>
        </authorList>
    </citation>
    <scope>NUCLEOTIDE SEQUENCE</scope>
    <source>
        <strain evidence="5">CBS 122367</strain>
    </source>
</reference>
<dbReference type="PROSITE" id="PS00463">
    <property type="entry name" value="ZN2_CY6_FUNGAL_1"/>
    <property type="match status" value="1"/>
</dbReference>
<evidence type="ECO:0000256" key="2">
    <source>
        <dbReference type="ARBA" id="ARBA00023242"/>
    </source>
</evidence>
<evidence type="ECO:0000313" key="5">
    <source>
        <dbReference type="EMBL" id="KAF2679892.1"/>
    </source>
</evidence>
<dbReference type="InterPro" id="IPR050987">
    <property type="entry name" value="AtrR-like"/>
</dbReference>
<protein>
    <recommendedName>
        <fullName evidence="4">Zn(2)-C6 fungal-type domain-containing protein</fullName>
    </recommendedName>
</protein>
<keyword evidence="1" id="KW-0479">Metal-binding</keyword>
<feature type="domain" description="Zn(2)-C6 fungal-type" evidence="4">
    <location>
        <begin position="67"/>
        <end position="97"/>
    </location>
</feature>
<feature type="region of interest" description="Disordered" evidence="3">
    <location>
        <begin position="136"/>
        <end position="193"/>
    </location>
</feature>
<evidence type="ECO:0000259" key="4">
    <source>
        <dbReference type="PROSITE" id="PS50048"/>
    </source>
</evidence>
<dbReference type="GO" id="GO:0000981">
    <property type="term" value="F:DNA-binding transcription factor activity, RNA polymerase II-specific"/>
    <property type="evidence" value="ECO:0007669"/>
    <property type="project" value="InterPro"/>
</dbReference>
<dbReference type="SMART" id="SM00906">
    <property type="entry name" value="Fungal_trans"/>
    <property type="match status" value="1"/>
</dbReference>
<name>A0A6G1INU7_9PLEO</name>
<proteinExistence type="predicted"/>
<dbReference type="InterPro" id="IPR036864">
    <property type="entry name" value="Zn2-C6_fun-type_DNA-bd_sf"/>
</dbReference>
<dbReference type="Gene3D" id="4.10.240.10">
    <property type="entry name" value="Zn(2)-C6 fungal-type DNA-binding domain"/>
    <property type="match status" value="1"/>
</dbReference>
<dbReference type="AlphaFoldDB" id="A0A6G1INU7"/>
<evidence type="ECO:0000256" key="3">
    <source>
        <dbReference type="SAM" id="MobiDB-lite"/>
    </source>
</evidence>
<dbReference type="Pfam" id="PF04082">
    <property type="entry name" value="Fungal_trans"/>
    <property type="match status" value="1"/>
</dbReference>
<keyword evidence="6" id="KW-1185">Reference proteome</keyword>
<dbReference type="PANTHER" id="PTHR46910:SF4">
    <property type="entry name" value="ZN(2)-C6 FUNGAL-TYPE DOMAIN-CONTAINING PROTEIN"/>
    <property type="match status" value="1"/>
</dbReference>